<dbReference type="Proteomes" id="UP001610335">
    <property type="component" value="Unassembled WGS sequence"/>
</dbReference>
<evidence type="ECO:0000313" key="3">
    <source>
        <dbReference type="Proteomes" id="UP001610335"/>
    </source>
</evidence>
<proteinExistence type="predicted"/>
<sequence>MQHASHVYSINYVICPSIYAYLLLIPVKLCLDSHSAVERNNPISAGAIVKSAVTVTLRRRTPHEKYIPLNSFAIP</sequence>
<gene>
    <name evidence="2" type="ORF">BDW59DRAFT_147866</name>
</gene>
<evidence type="ECO:0000256" key="1">
    <source>
        <dbReference type="SAM" id="Phobius"/>
    </source>
</evidence>
<protein>
    <submittedName>
        <fullName evidence="2">Uncharacterized protein</fullName>
    </submittedName>
</protein>
<name>A0ABR4I8R1_9EURO</name>
<evidence type="ECO:0000313" key="2">
    <source>
        <dbReference type="EMBL" id="KAL2824123.1"/>
    </source>
</evidence>
<organism evidence="2 3">
    <name type="scientific">Aspergillus cavernicola</name>
    <dbReference type="NCBI Taxonomy" id="176166"/>
    <lineage>
        <taxon>Eukaryota</taxon>
        <taxon>Fungi</taxon>
        <taxon>Dikarya</taxon>
        <taxon>Ascomycota</taxon>
        <taxon>Pezizomycotina</taxon>
        <taxon>Eurotiomycetes</taxon>
        <taxon>Eurotiomycetidae</taxon>
        <taxon>Eurotiales</taxon>
        <taxon>Aspergillaceae</taxon>
        <taxon>Aspergillus</taxon>
        <taxon>Aspergillus subgen. Nidulantes</taxon>
    </lineage>
</organism>
<keyword evidence="1" id="KW-0472">Membrane</keyword>
<keyword evidence="1" id="KW-0812">Transmembrane</keyword>
<keyword evidence="3" id="KW-1185">Reference proteome</keyword>
<keyword evidence="1" id="KW-1133">Transmembrane helix</keyword>
<reference evidence="2 3" key="1">
    <citation type="submission" date="2024-07" db="EMBL/GenBank/DDBJ databases">
        <title>Section-level genome sequencing and comparative genomics of Aspergillus sections Usti and Cavernicolus.</title>
        <authorList>
            <consortium name="Lawrence Berkeley National Laboratory"/>
            <person name="Nybo J.L."/>
            <person name="Vesth T.C."/>
            <person name="Theobald S."/>
            <person name="Frisvad J.C."/>
            <person name="Larsen T.O."/>
            <person name="Kjaerboelling I."/>
            <person name="Rothschild-Mancinelli K."/>
            <person name="Lyhne E.K."/>
            <person name="Kogle M.E."/>
            <person name="Barry K."/>
            <person name="Clum A."/>
            <person name="Na H."/>
            <person name="Ledsgaard L."/>
            <person name="Lin J."/>
            <person name="Lipzen A."/>
            <person name="Kuo A."/>
            <person name="Riley R."/>
            <person name="Mondo S."/>
            <person name="LaButti K."/>
            <person name="Haridas S."/>
            <person name="Pangalinan J."/>
            <person name="Salamov A.A."/>
            <person name="Simmons B.A."/>
            <person name="Magnuson J.K."/>
            <person name="Chen J."/>
            <person name="Drula E."/>
            <person name="Henrissat B."/>
            <person name="Wiebenga A."/>
            <person name="Lubbers R.J."/>
            <person name="Gomes A.C."/>
            <person name="Makela M.R."/>
            <person name="Stajich J."/>
            <person name="Grigoriev I.V."/>
            <person name="Mortensen U.H."/>
            <person name="De vries R.P."/>
            <person name="Baker S.E."/>
            <person name="Andersen M.R."/>
        </authorList>
    </citation>
    <scope>NUCLEOTIDE SEQUENCE [LARGE SCALE GENOMIC DNA]</scope>
    <source>
        <strain evidence="2 3">CBS 600.67</strain>
    </source>
</reference>
<accession>A0ABR4I8R1</accession>
<feature type="transmembrane region" description="Helical" evidence="1">
    <location>
        <begin position="6"/>
        <end position="25"/>
    </location>
</feature>
<dbReference type="EMBL" id="JBFXLS010000046">
    <property type="protein sequence ID" value="KAL2824123.1"/>
    <property type="molecule type" value="Genomic_DNA"/>
</dbReference>
<comment type="caution">
    <text evidence="2">The sequence shown here is derived from an EMBL/GenBank/DDBJ whole genome shotgun (WGS) entry which is preliminary data.</text>
</comment>